<dbReference type="InterPro" id="IPR006637">
    <property type="entry name" value="ChW"/>
</dbReference>
<protein>
    <submittedName>
        <fullName evidence="2">Uncharacterized protein YjdB</fullName>
    </submittedName>
</protein>
<gene>
    <name evidence="2" type="ORF">FBY41_3446</name>
</gene>
<evidence type="ECO:0000313" key="3">
    <source>
        <dbReference type="Proteomes" id="UP000316747"/>
    </source>
</evidence>
<accession>A0A543HIE8</accession>
<feature type="chain" id="PRO_5021713078" evidence="1">
    <location>
        <begin position="27"/>
        <end position="725"/>
    </location>
</feature>
<dbReference type="PANTHER" id="PTHR40050">
    <property type="entry name" value="INNER SPORE COAT PROTEIN H"/>
    <property type="match status" value="1"/>
</dbReference>
<sequence length="725" mass="79026">MNIRRRGLVAALASMALLFPGTAALAQTSATAAAPTVASAVEPLSNLPLISVVLADPDPTHNTITYLNASKDNVVPSTVDLVGAQDPAQNLTALSAEIKGRGNFTWTLAKKPYQLKFSSAQSVLGMAPAKTWVLLANHADTALLRNKVAFDLARELGLPYSPESRFVDLEINGQDLGNYLITEKVEVKTNRVELQDDAGLLLELDNNYGLAEDYHFYTKTSNTLFVLKDAKGGVSVPLSPTVQTAYTDIQTYLNTLESLLYAPKPDWTKISSMIDVESFLKYYFVFDLTENPEIVASSVYFYKDGPNDVLHAGPVWDFDSSEGSYAVEHLGGDPESEYVKNASVLRRRGNGWFGELFRNPQFVTAANQMYTGEVRAKIDALTSKIDGYAAEIKQSANRNFQIWPVLGKPSVFPAGNGHLVRSTWAGEVSYLRDWVAQRAGFLDGSYGETVPIVRYSTHVSTIGWQPTMSTGQIAGTIGRSLRVEAMVISHQNATVPGSIQGNAYVQSLGWQGWKGPGSTIGTTGRGLRMEGVQLRLTDQLAAKYDISYRAHVQNNGWMPWVRNGATAGLPGQGLRIEAVQVRLLPKGPNASYRSHVQGIGWMPYVTNGTSSGTTGRSLRIEALQLKVSAGPYTGDISYRGHVQSIGWQSWVGSSTFIGTTGRGLRLEALQIKLTGERAAHYAVRYRAYVQDVGWQQWVWDGATAGTTGLGKRIETVQIEVIPKTS</sequence>
<keyword evidence="3" id="KW-1185">Reference proteome</keyword>
<dbReference type="EMBL" id="VFPM01000003">
    <property type="protein sequence ID" value="TQM58089.1"/>
    <property type="molecule type" value="Genomic_DNA"/>
</dbReference>
<dbReference type="Proteomes" id="UP000316747">
    <property type="component" value="Unassembled WGS sequence"/>
</dbReference>
<keyword evidence="1" id="KW-0732">Signal</keyword>
<reference evidence="2 3" key="1">
    <citation type="submission" date="2019-06" db="EMBL/GenBank/DDBJ databases">
        <title>Genome sequencing of plant associated microbes to promote plant fitness in Sorghum bicolor and Oryza sativa.</title>
        <authorList>
            <person name="Coleman-Derr D."/>
        </authorList>
    </citation>
    <scope>NUCLEOTIDE SEQUENCE [LARGE SCALE GENOMIC DNA]</scope>
    <source>
        <strain evidence="2 3">KV-663</strain>
    </source>
</reference>
<name>A0A543HIE8_9MICO</name>
<comment type="caution">
    <text evidence="2">The sequence shown here is derived from an EMBL/GenBank/DDBJ whole genome shotgun (WGS) entry which is preliminary data.</text>
</comment>
<dbReference type="InterPro" id="IPR014867">
    <property type="entry name" value="Spore_coat_CotH_CotH2/3/7"/>
</dbReference>
<evidence type="ECO:0000313" key="2">
    <source>
        <dbReference type="EMBL" id="TQM58089.1"/>
    </source>
</evidence>
<dbReference type="AlphaFoldDB" id="A0A543HIE8"/>
<dbReference type="PANTHER" id="PTHR40050:SF1">
    <property type="entry name" value="INNER SPORE COAT PROTEIN H"/>
    <property type="match status" value="1"/>
</dbReference>
<dbReference type="Pfam" id="PF08757">
    <property type="entry name" value="CotH"/>
    <property type="match status" value="1"/>
</dbReference>
<dbReference type="SMART" id="SM00728">
    <property type="entry name" value="ChW"/>
    <property type="match status" value="6"/>
</dbReference>
<dbReference type="Pfam" id="PF07538">
    <property type="entry name" value="ChW"/>
    <property type="match status" value="6"/>
</dbReference>
<proteinExistence type="predicted"/>
<feature type="signal peptide" evidence="1">
    <location>
        <begin position="1"/>
        <end position="26"/>
    </location>
</feature>
<organism evidence="2 3">
    <name type="scientific">Humibacillus xanthopallidus</name>
    <dbReference type="NCBI Taxonomy" id="412689"/>
    <lineage>
        <taxon>Bacteria</taxon>
        <taxon>Bacillati</taxon>
        <taxon>Actinomycetota</taxon>
        <taxon>Actinomycetes</taxon>
        <taxon>Micrococcales</taxon>
        <taxon>Intrasporangiaceae</taxon>
        <taxon>Humibacillus</taxon>
    </lineage>
</organism>
<dbReference type="OrthoDB" id="9779955at2"/>
<evidence type="ECO:0000256" key="1">
    <source>
        <dbReference type="SAM" id="SignalP"/>
    </source>
</evidence>